<evidence type="ECO:0000313" key="2">
    <source>
        <dbReference type="EMBL" id="ERN40127.1"/>
    </source>
</evidence>
<sequence>MSAVAIVGGCGRIGQQVARDLVAHASIDVVVTGRAEPPSLGPHQIFARLDLNDRATLHRAIAECDLVVHCAGPFHDRDGRVLEACIERGIHYLDVSDHRSFARRVLPWHERAVAAGVTAILHTGVFPGISNCIARQGVEQFERVEEIRLDYAVAGSGGAGPTVMRTTFLGLQRAFDAWLDGRWQSVLPFSDRETVRFPPPFGRVGVYWFDVAETESLAQTFTVDRVITKFGSVPDLYNRLTWAVARLVPSRWLEHPAAVEFLARTSKQMTDFSDRFSGIGIAMGVTVTGIRDGHPARYRATFTHDNTAVAAGCGTGSLAEAVLDGRLRKPGIWTPEAAVPTKLFQALMTQRDLAIASEIAPLN</sequence>
<feature type="domain" description="Saccharopine dehydrogenase NADP binding" evidence="1">
    <location>
        <begin position="5"/>
        <end position="120"/>
    </location>
</feature>
<evidence type="ECO:0000259" key="1">
    <source>
        <dbReference type="Pfam" id="PF03435"/>
    </source>
</evidence>
<name>U5DFV1_9CHRO</name>
<dbReference type="InParanoid" id="U5DFV1"/>
<comment type="caution">
    <text evidence="2">The sequence shown here is derived from an EMBL/GenBank/DDBJ whole genome shotgun (WGS) entry which is preliminary data.</text>
</comment>
<dbReference type="OrthoDB" id="528778at2"/>
<dbReference type="Proteomes" id="UP000016960">
    <property type="component" value="Unassembled WGS sequence"/>
</dbReference>
<dbReference type="Gene3D" id="3.40.50.720">
    <property type="entry name" value="NAD(P)-binding Rossmann-like Domain"/>
    <property type="match status" value="1"/>
</dbReference>
<reference evidence="2 3" key="1">
    <citation type="submission" date="2013-05" db="EMBL/GenBank/DDBJ databases">
        <title>Draft genome sequence of Rubidibacter lacunae KORDI 51-2.</title>
        <authorList>
            <person name="Choi D.H."/>
            <person name="Noh J.H."/>
            <person name="Kwon K.-K."/>
            <person name="Lee J.-H."/>
            <person name="Ryu J.-Y."/>
        </authorList>
    </citation>
    <scope>NUCLEOTIDE SEQUENCE [LARGE SCALE GENOMIC DNA]</scope>
    <source>
        <strain evidence="2 3">KORDI 51-2</strain>
    </source>
</reference>
<dbReference type="Gene3D" id="3.30.360.10">
    <property type="entry name" value="Dihydrodipicolinate Reductase, domain 2"/>
    <property type="match status" value="1"/>
</dbReference>
<accession>U5DFV1</accession>
<dbReference type="eggNOG" id="COG1748">
    <property type="taxonomic scope" value="Bacteria"/>
</dbReference>
<dbReference type="PANTHER" id="PTHR43796">
    <property type="entry name" value="CARBOXYNORSPERMIDINE SYNTHASE"/>
    <property type="match status" value="1"/>
</dbReference>
<dbReference type="STRING" id="582515.KR51_00034160"/>
<dbReference type="SUPFAM" id="SSF51735">
    <property type="entry name" value="NAD(P)-binding Rossmann-fold domains"/>
    <property type="match status" value="1"/>
</dbReference>
<dbReference type="RefSeq" id="WP_022609025.1">
    <property type="nucleotide sequence ID" value="NZ_ASSJ01000081.1"/>
</dbReference>
<dbReference type="AlphaFoldDB" id="U5DFV1"/>
<dbReference type="Pfam" id="PF03435">
    <property type="entry name" value="Sacchrp_dh_NADP"/>
    <property type="match status" value="1"/>
</dbReference>
<keyword evidence="3" id="KW-1185">Reference proteome</keyword>
<dbReference type="PANTHER" id="PTHR43796:SF2">
    <property type="entry name" value="CARBOXYNORSPERMIDINE SYNTHASE"/>
    <property type="match status" value="1"/>
</dbReference>
<dbReference type="EMBL" id="ASSJ01000081">
    <property type="protein sequence ID" value="ERN40127.1"/>
    <property type="molecule type" value="Genomic_DNA"/>
</dbReference>
<gene>
    <name evidence="2" type="ORF">KR51_00034160</name>
</gene>
<dbReference type="InterPro" id="IPR036291">
    <property type="entry name" value="NAD(P)-bd_dom_sf"/>
</dbReference>
<dbReference type="InterPro" id="IPR005097">
    <property type="entry name" value="Sacchrp_dh_NADP-bd"/>
</dbReference>
<organism evidence="2 3">
    <name type="scientific">Rubidibacter lacunae KORDI 51-2</name>
    <dbReference type="NCBI Taxonomy" id="582515"/>
    <lineage>
        <taxon>Bacteria</taxon>
        <taxon>Bacillati</taxon>
        <taxon>Cyanobacteriota</taxon>
        <taxon>Cyanophyceae</taxon>
        <taxon>Oscillatoriophycideae</taxon>
        <taxon>Chroococcales</taxon>
        <taxon>Aphanothecaceae</taxon>
        <taxon>Rubidibacter</taxon>
    </lineage>
</organism>
<protein>
    <submittedName>
        <fullName evidence="2">Saccharopine dehydrogenase</fullName>
    </submittedName>
</protein>
<evidence type="ECO:0000313" key="3">
    <source>
        <dbReference type="Proteomes" id="UP000016960"/>
    </source>
</evidence>
<proteinExistence type="predicted"/>